<dbReference type="RefSeq" id="WP_345133545.1">
    <property type="nucleotide sequence ID" value="NZ_BAABAT010000024.1"/>
</dbReference>
<keyword evidence="4" id="KW-0472">Membrane</keyword>
<accession>A0ABP8DIF1</accession>
<name>A0ABP8DIF1_9ACTN</name>
<organism evidence="5 6">
    <name type="scientific">Dactylosporangium darangshiense</name>
    <dbReference type="NCBI Taxonomy" id="579108"/>
    <lineage>
        <taxon>Bacteria</taxon>
        <taxon>Bacillati</taxon>
        <taxon>Actinomycetota</taxon>
        <taxon>Actinomycetes</taxon>
        <taxon>Micromonosporales</taxon>
        <taxon>Micromonosporaceae</taxon>
        <taxon>Dactylosporangium</taxon>
    </lineage>
</organism>
<comment type="subcellular location">
    <subcellularLocation>
        <location evidence="1">Golgi apparatus membrane</location>
        <topology evidence="1">Peripheral membrane protein</topology>
        <orientation evidence="1">Cytoplasmic side</orientation>
    </subcellularLocation>
</comment>
<proteinExistence type="predicted"/>
<evidence type="ECO:0008006" key="7">
    <source>
        <dbReference type="Google" id="ProtNLM"/>
    </source>
</evidence>
<reference evidence="6" key="1">
    <citation type="journal article" date="2019" name="Int. J. Syst. Evol. Microbiol.">
        <title>The Global Catalogue of Microorganisms (GCM) 10K type strain sequencing project: providing services to taxonomists for standard genome sequencing and annotation.</title>
        <authorList>
            <consortium name="The Broad Institute Genomics Platform"/>
            <consortium name="The Broad Institute Genome Sequencing Center for Infectious Disease"/>
            <person name="Wu L."/>
            <person name="Ma J."/>
        </authorList>
    </citation>
    <scope>NUCLEOTIDE SEQUENCE [LARGE SCALE GENOMIC DNA]</scope>
    <source>
        <strain evidence="6">JCM 17441</strain>
    </source>
</reference>
<evidence type="ECO:0000313" key="6">
    <source>
        <dbReference type="Proteomes" id="UP001500620"/>
    </source>
</evidence>
<evidence type="ECO:0000256" key="4">
    <source>
        <dbReference type="ARBA" id="ARBA00023136"/>
    </source>
</evidence>
<dbReference type="Proteomes" id="UP001500620">
    <property type="component" value="Unassembled WGS sequence"/>
</dbReference>
<evidence type="ECO:0000256" key="1">
    <source>
        <dbReference type="ARBA" id="ARBA00004255"/>
    </source>
</evidence>
<protein>
    <recommendedName>
        <fullName evidence="7">GPP34 family phosphoprotein</fullName>
    </recommendedName>
</protein>
<sequence length="236" mass="25118">MAYPIGERPPPNLRQPLRVEAFVITHNETGERLSSPAAIGVALAGAVLVDELLRPAERIRIVDQRVIVTNPNLSGDPVGDWAVGMLAGPGGWSALASQPRSMPVRDAVRLLAADAYERTAAGMFAGGLIVQTSHRRIARGRRRYPPTDPNVIPRVRGRLISTLTRSTNPDLQTDALGALVLGLDLISELYLDGSGLNVRALLGEMVELIGAGKPNVQLVLAETDSLVGEAAVQVYG</sequence>
<gene>
    <name evidence="5" type="ORF">GCM10022255_069950</name>
</gene>
<dbReference type="Pfam" id="PF05719">
    <property type="entry name" value="GPP34"/>
    <property type="match status" value="1"/>
</dbReference>
<evidence type="ECO:0000256" key="3">
    <source>
        <dbReference type="ARBA" id="ARBA00023121"/>
    </source>
</evidence>
<comment type="caution">
    <text evidence="5">The sequence shown here is derived from an EMBL/GenBank/DDBJ whole genome shotgun (WGS) entry which is preliminary data.</text>
</comment>
<keyword evidence="6" id="KW-1185">Reference proteome</keyword>
<dbReference type="Gene3D" id="1.10.3630.10">
    <property type="entry name" value="yeast vps74-n-term truncation variant domain like"/>
    <property type="match status" value="1"/>
</dbReference>
<keyword evidence="3" id="KW-0446">Lipid-binding</keyword>
<keyword evidence="2" id="KW-0333">Golgi apparatus</keyword>
<dbReference type="InterPro" id="IPR038261">
    <property type="entry name" value="GPP34-like_sf"/>
</dbReference>
<dbReference type="EMBL" id="BAABAT010000024">
    <property type="protein sequence ID" value="GAA4256575.1"/>
    <property type="molecule type" value="Genomic_DNA"/>
</dbReference>
<evidence type="ECO:0000256" key="2">
    <source>
        <dbReference type="ARBA" id="ARBA00023034"/>
    </source>
</evidence>
<evidence type="ECO:0000313" key="5">
    <source>
        <dbReference type="EMBL" id="GAA4256575.1"/>
    </source>
</evidence>
<dbReference type="InterPro" id="IPR008628">
    <property type="entry name" value="GPP34-like"/>
</dbReference>